<organism evidence="10 11">
    <name type="scientific">Limnoglobus roseus</name>
    <dbReference type="NCBI Taxonomy" id="2598579"/>
    <lineage>
        <taxon>Bacteria</taxon>
        <taxon>Pseudomonadati</taxon>
        <taxon>Planctomycetota</taxon>
        <taxon>Planctomycetia</taxon>
        <taxon>Gemmatales</taxon>
        <taxon>Gemmataceae</taxon>
        <taxon>Limnoglobus</taxon>
    </lineage>
</organism>
<dbReference type="GO" id="GO:0004820">
    <property type="term" value="F:glycine-tRNA ligase activity"/>
    <property type="evidence" value="ECO:0007669"/>
    <property type="project" value="UniProtKB-UniRule"/>
</dbReference>
<reference evidence="11" key="1">
    <citation type="submission" date="2019-08" db="EMBL/GenBank/DDBJ databases">
        <title>Limnoglobus roseus gen. nov., sp. nov., a novel freshwater planctomycete with a giant genome from the family Gemmataceae.</title>
        <authorList>
            <person name="Kulichevskaya I.S."/>
            <person name="Naumoff D.G."/>
            <person name="Miroshnikov K."/>
            <person name="Ivanova A."/>
            <person name="Philippov D.A."/>
            <person name="Hakobyan A."/>
            <person name="Rijpstra I.C."/>
            <person name="Sinninghe Damste J.S."/>
            <person name="Liesack W."/>
            <person name="Dedysh S.N."/>
        </authorList>
    </citation>
    <scope>NUCLEOTIDE SEQUENCE [LARGE SCALE GENOMIC DNA]</scope>
    <source>
        <strain evidence="11">PX52</strain>
    </source>
</reference>
<dbReference type="GO" id="GO:1990742">
    <property type="term" value="C:microvesicle"/>
    <property type="evidence" value="ECO:0007669"/>
    <property type="project" value="UniProtKB-ARBA"/>
</dbReference>
<evidence type="ECO:0000256" key="3">
    <source>
        <dbReference type="ARBA" id="ARBA00022598"/>
    </source>
</evidence>
<comment type="similarity">
    <text evidence="1 8">Belongs to the class-II aminoacyl-tRNA synthetase family.</text>
</comment>
<keyword evidence="4 8" id="KW-0547">Nucleotide-binding</keyword>
<dbReference type="PRINTS" id="PR01043">
    <property type="entry name" value="TRNASYNTHGLY"/>
</dbReference>
<keyword evidence="3 8" id="KW-0436">Ligase</keyword>
<dbReference type="SUPFAM" id="SSF52954">
    <property type="entry name" value="Class II aaRS ABD-related"/>
    <property type="match status" value="1"/>
</dbReference>
<dbReference type="NCBIfam" id="NF003211">
    <property type="entry name" value="PRK04173.1"/>
    <property type="match status" value="1"/>
</dbReference>
<dbReference type="EC" id="6.1.1.14" evidence="8"/>
<keyword evidence="7 8" id="KW-0030">Aminoacyl-tRNA synthetase</keyword>
<evidence type="ECO:0000256" key="2">
    <source>
        <dbReference type="ARBA" id="ARBA00022490"/>
    </source>
</evidence>
<dbReference type="InterPro" id="IPR002314">
    <property type="entry name" value="aa-tRNA-synt_IIb"/>
</dbReference>
<dbReference type="GO" id="GO:0006426">
    <property type="term" value="P:glycyl-tRNA aminoacylation"/>
    <property type="evidence" value="ECO:0007669"/>
    <property type="project" value="UniProtKB-UniRule"/>
</dbReference>
<dbReference type="InterPro" id="IPR022961">
    <property type="entry name" value="Gly_tRNA_ligase_bac"/>
</dbReference>
<keyword evidence="5 8" id="KW-0067">ATP-binding</keyword>
<dbReference type="InterPro" id="IPR027031">
    <property type="entry name" value="Gly-tRNA_synthase/POLG2"/>
</dbReference>
<dbReference type="NCBIfam" id="TIGR00389">
    <property type="entry name" value="glyS_dimeric"/>
    <property type="match status" value="1"/>
</dbReference>
<dbReference type="Pfam" id="PF00587">
    <property type="entry name" value="tRNA-synt_2b"/>
    <property type="match status" value="1"/>
</dbReference>
<dbReference type="RefSeq" id="WP_149112710.1">
    <property type="nucleotide sequence ID" value="NZ_CP042425.1"/>
</dbReference>
<dbReference type="InterPro" id="IPR045864">
    <property type="entry name" value="aa-tRNA-synth_II/BPL/LPL"/>
</dbReference>
<dbReference type="InterPro" id="IPR036621">
    <property type="entry name" value="Anticodon-bd_dom_sf"/>
</dbReference>
<dbReference type="FunFam" id="3.40.50.800:FF:000002">
    <property type="entry name" value="Glycine--tRNA ligase"/>
    <property type="match status" value="1"/>
</dbReference>
<comment type="catalytic activity">
    <reaction evidence="8">
        <text>tRNA(Gly) + glycine + ATP = glycyl-tRNA(Gly) + AMP + diphosphate</text>
        <dbReference type="Rhea" id="RHEA:16013"/>
        <dbReference type="Rhea" id="RHEA-COMP:9664"/>
        <dbReference type="Rhea" id="RHEA-COMP:9683"/>
        <dbReference type="ChEBI" id="CHEBI:30616"/>
        <dbReference type="ChEBI" id="CHEBI:33019"/>
        <dbReference type="ChEBI" id="CHEBI:57305"/>
        <dbReference type="ChEBI" id="CHEBI:78442"/>
        <dbReference type="ChEBI" id="CHEBI:78522"/>
        <dbReference type="ChEBI" id="CHEBI:456215"/>
        <dbReference type="EC" id="6.1.1.14"/>
    </reaction>
</comment>
<dbReference type="Pfam" id="PF03129">
    <property type="entry name" value="HGTP_anticodon"/>
    <property type="match status" value="1"/>
</dbReference>
<dbReference type="GO" id="GO:0070062">
    <property type="term" value="C:extracellular exosome"/>
    <property type="evidence" value="ECO:0007669"/>
    <property type="project" value="UniProtKB-ARBA"/>
</dbReference>
<name>A0A5C1AKE5_9BACT</name>
<accession>A0A5C1AKE5</accession>
<dbReference type="GO" id="GO:0005524">
    <property type="term" value="F:ATP binding"/>
    <property type="evidence" value="ECO:0007669"/>
    <property type="project" value="UniProtKB-UniRule"/>
</dbReference>
<dbReference type="GO" id="GO:0015966">
    <property type="term" value="P:diadenosine tetraphosphate biosynthetic process"/>
    <property type="evidence" value="ECO:0007669"/>
    <property type="project" value="UniProtKB-ARBA"/>
</dbReference>
<dbReference type="AlphaFoldDB" id="A0A5C1AKE5"/>
<evidence type="ECO:0000256" key="4">
    <source>
        <dbReference type="ARBA" id="ARBA00022741"/>
    </source>
</evidence>
<keyword evidence="2 8" id="KW-0963">Cytoplasm</keyword>
<evidence type="ECO:0000313" key="11">
    <source>
        <dbReference type="Proteomes" id="UP000324974"/>
    </source>
</evidence>
<comment type="subunit">
    <text evidence="8">Homodimer.</text>
</comment>
<feature type="binding site" evidence="8">
    <location>
        <begin position="452"/>
        <end position="456"/>
    </location>
    <ligand>
        <name>substrate</name>
    </ligand>
</feature>
<evidence type="ECO:0000256" key="7">
    <source>
        <dbReference type="ARBA" id="ARBA00023146"/>
    </source>
</evidence>
<evidence type="ECO:0000313" key="10">
    <source>
        <dbReference type="EMBL" id="QEL18182.1"/>
    </source>
</evidence>
<dbReference type="InterPro" id="IPR006195">
    <property type="entry name" value="aa-tRNA-synth_II"/>
</dbReference>
<dbReference type="Gene3D" id="3.40.50.800">
    <property type="entry name" value="Anticodon-binding domain"/>
    <property type="match status" value="1"/>
</dbReference>
<dbReference type="GO" id="GO:0005737">
    <property type="term" value="C:cytoplasm"/>
    <property type="evidence" value="ECO:0007669"/>
    <property type="project" value="UniProtKB-SubCell"/>
</dbReference>
<dbReference type="Proteomes" id="UP000324974">
    <property type="component" value="Chromosome"/>
</dbReference>
<protein>
    <recommendedName>
        <fullName evidence="8">Glycine--tRNA ligase</fullName>
        <ecNumber evidence="8">6.1.1.14</ecNumber>
    </recommendedName>
    <alternativeName>
        <fullName evidence="8">Glycyl-tRNA synthetase</fullName>
        <shortName evidence="8">GlyRS</shortName>
    </alternativeName>
</protein>
<dbReference type="Gene3D" id="3.30.930.10">
    <property type="entry name" value="Bira Bifunctional Protein, Domain 2"/>
    <property type="match status" value="1"/>
</dbReference>
<evidence type="ECO:0000256" key="8">
    <source>
        <dbReference type="HAMAP-Rule" id="MF_00253"/>
    </source>
</evidence>
<dbReference type="HAMAP" id="MF_00253_B">
    <property type="entry name" value="Gly_tRNA_synth_B"/>
    <property type="match status" value="1"/>
</dbReference>
<dbReference type="InterPro" id="IPR004154">
    <property type="entry name" value="Anticodon-bd"/>
</dbReference>
<evidence type="ECO:0000256" key="5">
    <source>
        <dbReference type="ARBA" id="ARBA00022840"/>
    </source>
</evidence>
<feature type="binding site" evidence="8">
    <location>
        <begin position="297"/>
        <end position="299"/>
    </location>
    <ligand>
        <name>ATP</name>
        <dbReference type="ChEBI" id="CHEBI:30616"/>
    </ligand>
</feature>
<feature type="binding site" evidence="8">
    <location>
        <position position="110"/>
    </location>
    <ligand>
        <name>substrate</name>
    </ligand>
</feature>
<proteinExistence type="inferred from homology"/>
<dbReference type="GO" id="GO:0004081">
    <property type="term" value="F:bis(5'-nucleosyl)-tetraphosphatase (asymmetrical) activity"/>
    <property type="evidence" value="ECO:0007669"/>
    <property type="project" value="UniProtKB-ARBA"/>
</dbReference>
<feature type="binding site" evidence="8">
    <location>
        <begin position="456"/>
        <end position="459"/>
    </location>
    <ligand>
        <name>ATP</name>
        <dbReference type="ChEBI" id="CHEBI:30616"/>
    </ligand>
</feature>
<sequence>MPTKIDMAKFAKFCKDTGFIFQSSEIYGGINGFWDYGPLGVELKKNIKDAWWQDMVRNPPPGPDGQEIRMVGLDCSIIMNPQVWVASGHAGGFADPMVSCKAEGCKKLFRADQQWVVAYLDPRNEDTKLARLEERTEGMKSAVKEGLASKSAAERDATMDAALATSRLIAESCRPDFTKTVTASSAEEAKELATLTKQEQKMIPNLVFGYAVPLVEYMKTPKVDAPRCPACGEKQLTEPRAFNLMFESHAGPIASEENKVYLRPETAQGIFANYRNVLNSTRLKLPFGIAQVGKAFRNEINPRNFTFRSREFEQMEIEFFCHPSESMKWYEYWRDLRKKWYSTLGIKSDNLVPREQGKEELAHYSIGTTDIEYMFPFSDEPQELEGVAHRGAFDLTAHAKHSGKADDLAYFDEELWNNDSQTMATRSFKEWLKSNPTVDERSKYKYVPHVIEPSAGADRFTLAVLTEAYSEDQVPDAKGKLEERVVMRFHPRLAPVKCAVFPLVNKDGMPEKALKLYRELKAHFNVVFDDKGAVGRRYRRQDEIGTPFCVTIDGDTMTNDTVTIRDRDSMQQRRIPISEVKLEVMKSLMG</sequence>
<comment type="function">
    <text evidence="8">Catalyzes the attachment of glycine to tRNA(Gly).</text>
</comment>
<dbReference type="KEGG" id="lrs:PX52LOC_05196"/>
<dbReference type="SUPFAM" id="SSF55681">
    <property type="entry name" value="Class II aaRS and biotin synthetases"/>
    <property type="match status" value="1"/>
</dbReference>
<feature type="binding site" evidence="8">
    <location>
        <begin position="383"/>
        <end position="384"/>
    </location>
    <ligand>
        <name>ATP</name>
        <dbReference type="ChEBI" id="CHEBI:30616"/>
    </ligand>
</feature>
<dbReference type="CDD" id="cd00774">
    <property type="entry name" value="GlyRS-like_core"/>
    <property type="match status" value="1"/>
</dbReference>
<keyword evidence="6 8" id="KW-0648">Protein biosynthesis</keyword>
<dbReference type="CDD" id="cd00858">
    <property type="entry name" value="GlyRS_anticodon"/>
    <property type="match status" value="1"/>
</dbReference>
<feature type="domain" description="Aminoacyl-transfer RNA synthetases class-II family profile" evidence="9">
    <location>
        <begin position="218"/>
        <end position="491"/>
    </location>
</feature>
<comment type="subcellular location">
    <subcellularLocation>
        <location evidence="8">Cytoplasm</location>
    </subcellularLocation>
</comment>
<feature type="binding site" evidence="8">
    <location>
        <begin position="312"/>
        <end position="316"/>
    </location>
    <ligand>
        <name>substrate</name>
    </ligand>
</feature>
<evidence type="ECO:0000256" key="6">
    <source>
        <dbReference type="ARBA" id="ARBA00022917"/>
    </source>
</evidence>
<evidence type="ECO:0000259" key="9">
    <source>
        <dbReference type="PROSITE" id="PS50862"/>
    </source>
</evidence>
<gene>
    <name evidence="8" type="primary">glyQS</name>
    <name evidence="10" type="ORF">PX52LOC_05196</name>
</gene>
<feature type="binding site" evidence="8">
    <location>
        <begin position="307"/>
        <end position="312"/>
    </location>
    <ligand>
        <name>ATP</name>
        <dbReference type="ChEBI" id="CHEBI:30616"/>
    </ligand>
</feature>
<dbReference type="PROSITE" id="PS50862">
    <property type="entry name" value="AA_TRNA_LIGASE_II"/>
    <property type="match status" value="1"/>
</dbReference>
<dbReference type="InterPro" id="IPR002315">
    <property type="entry name" value="tRNA-synt_gly"/>
</dbReference>
<dbReference type="OrthoDB" id="9760853at2"/>
<evidence type="ECO:0000256" key="1">
    <source>
        <dbReference type="ARBA" id="ARBA00008226"/>
    </source>
</evidence>
<feature type="binding site" evidence="8">
    <location>
        <position position="265"/>
    </location>
    <ligand>
        <name>substrate</name>
    </ligand>
</feature>
<dbReference type="PANTHER" id="PTHR10745">
    <property type="entry name" value="GLYCYL-TRNA SYNTHETASE/DNA POLYMERASE SUBUNIT GAMMA-2"/>
    <property type="match status" value="1"/>
</dbReference>
<dbReference type="PANTHER" id="PTHR10745:SF8">
    <property type="entry name" value="DNA POLYMERASE SUBUNIT GAMMA-2, MITOCHONDRIAL"/>
    <property type="match status" value="1"/>
</dbReference>
<dbReference type="InterPro" id="IPR033731">
    <property type="entry name" value="GlyRS-like_core"/>
</dbReference>
<dbReference type="EMBL" id="CP042425">
    <property type="protein sequence ID" value="QEL18182.1"/>
    <property type="molecule type" value="Genomic_DNA"/>
</dbReference>
<keyword evidence="11" id="KW-1185">Reference proteome</keyword>